<dbReference type="AlphaFoldDB" id="A0A445ERG5"/>
<gene>
    <name evidence="1" type="ORF">Ahy_A01g002685</name>
</gene>
<proteinExistence type="predicted"/>
<reference evidence="1 2" key="1">
    <citation type="submission" date="2019-01" db="EMBL/GenBank/DDBJ databases">
        <title>Sequencing of cultivated peanut Arachis hypogaea provides insights into genome evolution and oil improvement.</title>
        <authorList>
            <person name="Chen X."/>
        </authorList>
    </citation>
    <scope>NUCLEOTIDE SEQUENCE [LARGE SCALE GENOMIC DNA]</scope>
    <source>
        <strain evidence="2">cv. Fuhuasheng</strain>
        <tissue evidence="1">Leaves</tissue>
    </source>
</reference>
<accession>A0A445ERG5</accession>
<sequence>MNAFAITISSTPGLGCLPTLPPLPLSQDEVVTKLRNKDEVRTMFECYGLSSSSCQRRKVHSSMASNRSSLLSSMLPEVNTTKQHFIVKREENLFCGFIPLDCCEKLKSLNFKCPLSVHELLPLSVTQASSAAAAATHVAQSHSVIPCVAEPLPPPLSLRLLPSSPSSQSPLCRFHLIVSAPFIAVVAELSLPPLLSRLLPS</sequence>
<dbReference type="EMBL" id="SDMP01000001">
    <property type="protein sequence ID" value="RYR77971.1"/>
    <property type="molecule type" value="Genomic_DNA"/>
</dbReference>
<evidence type="ECO:0000313" key="2">
    <source>
        <dbReference type="Proteomes" id="UP000289738"/>
    </source>
</evidence>
<name>A0A445ERG5_ARAHY</name>
<protein>
    <submittedName>
        <fullName evidence="1">Uncharacterized protein</fullName>
    </submittedName>
</protein>
<evidence type="ECO:0000313" key="1">
    <source>
        <dbReference type="EMBL" id="RYR77971.1"/>
    </source>
</evidence>
<dbReference type="Proteomes" id="UP000289738">
    <property type="component" value="Chromosome A01"/>
</dbReference>
<comment type="caution">
    <text evidence="1">The sequence shown here is derived from an EMBL/GenBank/DDBJ whole genome shotgun (WGS) entry which is preliminary data.</text>
</comment>
<keyword evidence="2" id="KW-1185">Reference proteome</keyword>
<organism evidence="1 2">
    <name type="scientific">Arachis hypogaea</name>
    <name type="common">Peanut</name>
    <dbReference type="NCBI Taxonomy" id="3818"/>
    <lineage>
        <taxon>Eukaryota</taxon>
        <taxon>Viridiplantae</taxon>
        <taxon>Streptophyta</taxon>
        <taxon>Embryophyta</taxon>
        <taxon>Tracheophyta</taxon>
        <taxon>Spermatophyta</taxon>
        <taxon>Magnoliopsida</taxon>
        <taxon>eudicotyledons</taxon>
        <taxon>Gunneridae</taxon>
        <taxon>Pentapetalae</taxon>
        <taxon>rosids</taxon>
        <taxon>fabids</taxon>
        <taxon>Fabales</taxon>
        <taxon>Fabaceae</taxon>
        <taxon>Papilionoideae</taxon>
        <taxon>50 kb inversion clade</taxon>
        <taxon>dalbergioids sensu lato</taxon>
        <taxon>Dalbergieae</taxon>
        <taxon>Pterocarpus clade</taxon>
        <taxon>Arachis</taxon>
    </lineage>
</organism>